<reference evidence="3 4" key="1">
    <citation type="journal article" date="2018" name="ISME J.">
        <title>Endosymbiont genomes yield clues of tubeworm success.</title>
        <authorList>
            <person name="Li Y."/>
            <person name="Liles M.R."/>
            <person name="Halanych K.M."/>
        </authorList>
    </citation>
    <scope>NUCLEOTIDE SEQUENCE [LARGE SCALE GENOMIC DNA]</scope>
    <source>
        <strain evidence="3">A1464</strain>
    </source>
</reference>
<dbReference type="Pfam" id="PF02169">
    <property type="entry name" value="LPP20"/>
    <property type="match status" value="1"/>
</dbReference>
<dbReference type="Gene3D" id="3.10.28.20">
    <property type="entry name" value="Acetamidase/Formamidase-like domains"/>
    <property type="match status" value="1"/>
</dbReference>
<evidence type="ECO:0000259" key="2">
    <source>
        <dbReference type="Pfam" id="PF02169"/>
    </source>
</evidence>
<keyword evidence="1" id="KW-0732">Signal</keyword>
<feature type="signal peptide" evidence="1">
    <location>
        <begin position="1"/>
        <end position="24"/>
    </location>
</feature>
<keyword evidence="4" id="KW-1185">Reference proteome</keyword>
<protein>
    <recommendedName>
        <fullName evidence="2">Lipoprotein LPP20-like domain-containing protein</fullName>
    </recommendedName>
</protein>
<feature type="chain" id="PRO_5016679131" description="Lipoprotein LPP20-like domain-containing protein" evidence="1">
    <location>
        <begin position="25"/>
        <end position="339"/>
    </location>
</feature>
<organism evidence="3 4">
    <name type="scientific">endosymbiont of Galathealinum brachiosum</name>
    <dbReference type="NCBI Taxonomy" id="2200906"/>
    <lineage>
        <taxon>Bacteria</taxon>
        <taxon>Pseudomonadati</taxon>
        <taxon>Pseudomonadota</taxon>
        <taxon>Gammaproteobacteria</taxon>
        <taxon>sulfur-oxidizing symbionts</taxon>
    </lineage>
</organism>
<accession>A0A370D6K2</accession>
<name>A0A370D6K2_9GAMM</name>
<comment type="caution">
    <text evidence="3">The sequence shown here is derived from an EMBL/GenBank/DDBJ whole genome shotgun (WGS) entry which is preliminary data.</text>
</comment>
<evidence type="ECO:0000256" key="1">
    <source>
        <dbReference type="SAM" id="SignalP"/>
    </source>
</evidence>
<dbReference type="AlphaFoldDB" id="A0A370D6K2"/>
<evidence type="ECO:0000313" key="3">
    <source>
        <dbReference type="EMBL" id="RDH80655.1"/>
    </source>
</evidence>
<dbReference type="EMBL" id="QFXC01000014">
    <property type="protein sequence ID" value="RDH80655.1"/>
    <property type="molecule type" value="Genomic_DNA"/>
</dbReference>
<sequence length="339" mass="37502">MKNKSKFIAGLLTGLFFISSPLLADPKPDWVEGDAGFYPNNQYMTATGSASNAELAKNRALGNLSKIFETHIKESSTTKSDTHVSVKNGAEDYTKKQHVAQQIQVRTDSIIRGARIAETWKDTTVFTYHSLAVLDRAHAGNNIKSEMSRIDSETEAMLNRSNSQNDILFSLSALEKAVALQYERQTLQNMLKVIDTRGKGSPAKWNIADLNGKLENKLQSLKIGTDVDTDPIGKLNQLLKSAMGNAGFPAGNGASDFTLVANLDVQDLGFRQNWYWLRGKLSVKLVEANGRIRGRKQWPLKVSALQRNDAESRLMTQVSKTLNTELKPAILEFSTGVNR</sequence>
<feature type="domain" description="Lipoprotein LPP20-like" evidence="2">
    <location>
        <begin position="28"/>
        <end position="134"/>
    </location>
</feature>
<gene>
    <name evidence="3" type="ORF">DIZ80_16615</name>
</gene>
<dbReference type="Proteomes" id="UP000254266">
    <property type="component" value="Unassembled WGS sequence"/>
</dbReference>
<evidence type="ECO:0000313" key="4">
    <source>
        <dbReference type="Proteomes" id="UP000254266"/>
    </source>
</evidence>
<dbReference type="InterPro" id="IPR024952">
    <property type="entry name" value="LPP20-like_dom"/>
</dbReference>
<proteinExistence type="predicted"/>